<name>X0XRT7_9ZZZZ</name>
<dbReference type="InterPro" id="IPR036162">
    <property type="entry name" value="Resolvase-like_N_sf"/>
</dbReference>
<dbReference type="SMART" id="SM00857">
    <property type="entry name" value="Resolvase"/>
    <property type="match status" value="1"/>
</dbReference>
<dbReference type="AlphaFoldDB" id="X0XRT7"/>
<dbReference type="Pfam" id="PF00239">
    <property type="entry name" value="Resolvase"/>
    <property type="match status" value="1"/>
</dbReference>
<dbReference type="PANTHER" id="PTHR30461:SF23">
    <property type="entry name" value="DNA RECOMBINASE-RELATED"/>
    <property type="match status" value="1"/>
</dbReference>
<gene>
    <name evidence="2" type="ORF">S01H1_81889</name>
</gene>
<feature type="non-terminal residue" evidence="2">
    <location>
        <position position="1"/>
    </location>
</feature>
<proteinExistence type="predicted"/>
<evidence type="ECO:0000313" key="2">
    <source>
        <dbReference type="EMBL" id="GAG45945.1"/>
    </source>
</evidence>
<feature type="domain" description="Resolvase/invertase-type recombinase catalytic" evidence="1">
    <location>
        <begin position="1"/>
        <end position="118"/>
    </location>
</feature>
<reference evidence="2" key="1">
    <citation type="journal article" date="2014" name="Front. Microbiol.">
        <title>High frequency of phylogenetically diverse reductive dehalogenase-homologous genes in deep subseafloor sedimentary metagenomes.</title>
        <authorList>
            <person name="Kawai M."/>
            <person name="Futagami T."/>
            <person name="Toyoda A."/>
            <person name="Takaki Y."/>
            <person name="Nishi S."/>
            <person name="Hori S."/>
            <person name="Arai W."/>
            <person name="Tsubouchi T."/>
            <person name="Morono Y."/>
            <person name="Uchiyama I."/>
            <person name="Ito T."/>
            <person name="Fujiyama A."/>
            <person name="Inagaki F."/>
            <person name="Takami H."/>
        </authorList>
    </citation>
    <scope>NUCLEOTIDE SEQUENCE</scope>
    <source>
        <strain evidence="2">Expedition CK06-06</strain>
    </source>
</reference>
<accession>X0XRT7</accession>
<sequence>LRLAKFYVDDAISGTSTLGRRAFQQMIQDAKKTSHPFDTIVVYDVKRFGRIDNDEAGYYRHILRTNGVQVRYVSENFNGDTTDDLLRPVKQWQARQESKDLSKVTIRGLLSKSETGSWMGGVPPYGYDLRYENCEGKFLLILRYMPDGSKQILDKNKKLVRTLARGERLSISKRDCARLVFSSPERVKVVRQMFNMYVEQGK</sequence>
<feature type="non-terminal residue" evidence="2">
    <location>
        <position position="202"/>
    </location>
</feature>
<dbReference type="CDD" id="cd00338">
    <property type="entry name" value="Ser_Recombinase"/>
    <property type="match status" value="1"/>
</dbReference>
<dbReference type="InterPro" id="IPR050639">
    <property type="entry name" value="SSR_resolvase"/>
</dbReference>
<dbReference type="InterPro" id="IPR006119">
    <property type="entry name" value="Resolv_N"/>
</dbReference>
<comment type="caution">
    <text evidence="2">The sequence shown here is derived from an EMBL/GenBank/DDBJ whole genome shotgun (WGS) entry which is preliminary data.</text>
</comment>
<protein>
    <recommendedName>
        <fullName evidence="1">Resolvase/invertase-type recombinase catalytic domain-containing protein</fullName>
    </recommendedName>
</protein>
<evidence type="ECO:0000259" key="1">
    <source>
        <dbReference type="SMART" id="SM00857"/>
    </source>
</evidence>
<dbReference type="SUPFAM" id="SSF53041">
    <property type="entry name" value="Resolvase-like"/>
    <property type="match status" value="1"/>
</dbReference>
<dbReference type="GO" id="GO:0000150">
    <property type="term" value="F:DNA strand exchange activity"/>
    <property type="evidence" value="ECO:0007669"/>
    <property type="project" value="InterPro"/>
</dbReference>
<organism evidence="2">
    <name type="scientific">marine sediment metagenome</name>
    <dbReference type="NCBI Taxonomy" id="412755"/>
    <lineage>
        <taxon>unclassified sequences</taxon>
        <taxon>metagenomes</taxon>
        <taxon>ecological metagenomes</taxon>
    </lineage>
</organism>
<dbReference type="GO" id="GO:0003677">
    <property type="term" value="F:DNA binding"/>
    <property type="evidence" value="ECO:0007669"/>
    <property type="project" value="InterPro"/>
</dbReference>
<dbReference type="EMBL" id="BARS01055465">
    <property type="protein sequence ID" value="GAG45945.1"/>
    <property type="molecule type" value="Genomic_DNA"/>
</dbReference>
<dbReference type="Gene3D" id="3.40.50.1390">
    <property type="entry name" value="Resolvase, N-terminal catalytic domain"/>
    <property type="match status" value="1"/>
</dbReference>
<dbReference type="PANTHER" id="PTHR30461">
    <property type="entry name" value="DNA-INVERTASE FROM LAMBDOID PROPHAGE"/>
    <property type="match status" value="1"/>
</dbReference>